<reference evidence="1" key="1">
    <citation type="submission" date="2021-01" db="UniProtKB">
        <authorList>
            <consortium name="EnsemblPlants"/>
        </authorList>
    </citation>
    <scope>IDENTIFICATION</scope>
</reference>
<evidence type="ECO:0000313" key="2">
    <source>
        <dbReference type="Proteomes" id="UP000594263"/>
    </source>
</evidence>
<name>A0A7N0T3Y7_KALFE</name>
<dbReference type="EnsemblPlants" id="Kaladp0021s0105.1.v1.1">
    <property type="protein sequence ID" value="Kaladp0021s0105.1.v1.1"/>
    <property type="gene ID" value="Kaladp0021s0105.v1.1"/>
</dbReference>
<dbReference type="AlphaFoldDB" id="A0A7N0T3Y7"/>
<evidence type="ECO:0000313" key="1">
    <source>
        <dbReference type="EnsemblPlants" id="Kaladp0021s0105.1.v1.1"/>
    </source>
</evidence>
<dbReference type="Proteomes" id="UP000594263">
    <property type="component" value="Unplaced"/>
</dbReference>
<dbReference type="Gramene" id="Kaladp0021s0105.1.v1.1">
    <property type="protein sequence ID" value="Kaladp0021s0105.1.v1.1"/>
    <property type="gene ID" value="Kaladp0021s0105.v1.1"/>
</dbReference>
<sequence>MASGHKATESWGSLYISPPHQGPRSYTGAAWPAPKESLSYPHQYIACYNPSWSRPSGQPYPPLSRRFARSVDNWLLSLWYGKTTPHENPPQLSCTLFNVGVECGGQGTRAGLGYLSNGVMTRSKLRQQCP</sequence>
<proteinExistence type="predicted"/>
<keyword evidence="2" id="KW-1185">Reference proteome</keyword>
<protein>
    <submittedName>
        <fullName evidence="1">Uncharacterized protein</fullName>
    </submittedName>
</protein>
<organism evidence="1 2">
    <name type="scientific">Kalanchoe fedtschenkoi</name>
    <name type="common">Lavender scallops</name>
    <name type="synonym">South American air plant</name>
    <dbReference type="NCBI Taxonomy" id="63787"/>
    <lineage>
        <taxon>Eukaryota</taxon>
        <taxon>Viridiplantae</taxon>
        <taxon>Streptophyta</taxon>
        <taxon>Embryophyta</taxon>
        <taxon>Tracheophyta</taxon>
        <taxon>Spermatophyta</taxon>
        <taxon>Magnoliopsida</taxon>
        <taxon>eudicotyledons</taxon>
        <taxon>Gunneridae</taxon>
        <taxon>Pentapetalae</taxon>
        <taxon>Saxifragales</taxon>
        <taxon>Crassulaceae</taxon>
        <taxon>Kalanchoe</taxon>
    </lineage>
</organism>
<accession>A0A7N0T3Y7</accession>